<accession>A0A8T0A7D8</accession>
<keyword evidence="9" id="KW-0539">Nucleus</keyword>
<evidence type="ECO:0000256" key="7">
    <source>
        <dbReference type="ARBA" id="ARBA00023015"/>
    </source>
</evidence>
<evidence type="ECO:0000256" key="3">
    <source>
        <dbReference type="ARBA" id="ARBA00021597"/>
    </source>
</evidence>
<protein>
    <recommendedName>
        <fullName evidence="3">Protein HIRA</fullName>
    </recommendedName>
</protein>
<reference evidence="12" key="1">
    <citation type="submission" date="2020-08" db="EMBL/GenBank/DDBJ databases">
        <title>Chromosome-level assembly of Southern catfish (Silurus meridionalis) provides insights into visual adaptation to the nocturnal and benthic lifestyles.</title>
        <authorList>
            <person name="Zhang Y."/>
            <person name="Wang D."/>
            <person name="Peng Z."/>
        </authorList>
    </citation>
    <scope>NUCLEOTIDE SEQUENCE</scope>
    <source>
        <strain evidence="12">SWU-2019-XX</strain>
        <tissue evidence="12">Muscle</tissue>
    </source>
</reference>
<dbReference type="InterPro" id="IPR031120">
    <property type="entry name" value="HIR1-like"/>
</dbReference>
<dbReference type="GO" id="GO:0031491">
    <property type="term" value="F:nucleosome binding"/>
    <property type="evidence" value="ECO:0007669"/>
    <property type="project" value="TreeGrafter"/>
</dbReference>
<dbReference type="Gene3D" id="2.130.10.10">
    <property type="entry name" value="YVTN repeat-like/Quinoprotein amine dehydrogenase"/>
    <property type="match status" value="1"/>
</dbReference>
<dbReference type="PANTHER" id="PTHR13831:SF0">
    <property type="entry name" value="PROTEIN HIRA"/>
    <property type="match status" value="1"/>
</dbReference>
<evidence type="ECO:0000256" key="6">
    <source>
        <dbReference type="ARBA" id="ARBA00022853"/>
    </source>
</evidence>
<dbReference type="PANTHER" id="PTHR13831">
    <property type="entry name" value="MEMBER OF THE HIR1 FAMILY OF WD-REPEAT PROTEINS"/>
    <property type="match status" value="1"/>
</dbReference>
<dbReference type="InterPro" id="IPR011494">
    <property type="entry name" value="HIRA-like_C"/>
</dbReference>
<evidence type="ECO:0000256" key="10">
    <source>
        <dbReference type="SAM" id="MobiDB-lite"/>
    </source>
</evidence>
<dbReference type="SMART" id="SM00320">
    <property type="entry name" value="WD40"/>
    <property type="match status" value="2"/>
</dbReference>
<dbReference type="EMBL" id="JABFDY010000027">
    <property type="protein sequence ID" value="KAF7687147.1"/>
    <property type="molecule type" value="Genomic_DNA"/>
</dbReference>
<dbReference type="AlphaFoldDB" id="A0A8T0A7D8"/>
<keyword evidence="7" id="KW-0805">Transcription regulation</keyword>
<dbReference type="GO" id="GO:0000785">
    <property type="term" value="C:chromatin"/>
    <property type="evidence" value="ECO:0007669"/>
    <property type="project" value="TreeGrafter"/>
</dbReference>
<dbReference type="GO" id="GO:0000417">
    <property type="term" value="C:HIR complex"/>
    <property type="evidence" value="ECO:0007669"/>
    <property type="project" value="TreeGrafter"/>
</dbReference>
<feature type="compositionally biased region" description="Polar residues" evidence="10">
    <location>
        <begin position="324"/>
        <end position="336"/>
    </location>
</feature>
<dbReference type="Proteomes" id="UP000606274">
    <property type="component" value="Unassembled WGS sequence"/>
</dbReference>
<evidence type="ECO:0000256" key="8">
    <source>
        <dbReference type="ARBA" id="ARBA00023163"/>
    </source>
</evidence>
<name>A0A8T0A7D8_SILME</name>
<feature type="region of interest" description="Disordered" evidence="10">
    <location>
        <begin position="314"/>
        <end position="403"/>
    </location>
</feature>
<feature type="domain" description="Protein HIRA-like C-terminal" evidence="11">
    <location>
        <begin position="458"/>
        <end position="644"/>
    </location>
</feature>
<comment type="similarity">
    <text evidence="2">Belongs to the WD repeat HIR1 family.</text>
</comment>
<dbReference type="SUPFAM" id="SSF50978">
    <property type="entry name" value="WD40 repeat-like"/>
    <property type="match status" value="1"/>
</dbReference>
<keyword evidence="8" id="KW-0804">Transcription</keyword>
<keyword evidence="13" id="KW-1185">Reference proteome</keyword>
<dbReference type="Pfam" id="PF07569">
    <property type="entry name" value="Hira"/>
    <property type="match status" value="1"/>
</dbReference>
<comment type="subcellular location">
    <subcellularLocation>
        <location evidence="1">Nucleus</location>
    </subcellularLocation>
</comment>
<evidence type="ECO:0000256" key="1">
    <source>
        <dbReference type="ARBA" id="ARBA00004123"/>
    </source>
</evidence>
<evidence type="ECO:0000259" key="11">
    <source>
        <dbReference type="Pfam" id="PF07569"/>
    </source>
</evidence>
<keyword evidence="6" id="KW-0156">Chromatin regulator</keyword>
<gene>
    <name evidence="12" type="ORF">HF521_014375</name>
</gene>
<evidence type="ECO:0000313" key="13">
    <source>
        <dbReference type="Proteomes" id="UP000606274"/>
    </source>
</evidence>
<evidence type="ECO:0000256" key="5">
    <source>
        <dbReference type="ARBA" id="ARBA00022737"/>
    </source>
</evidence>
<dbReference type="InterPro" id="IPR015943">
    <property type="entry name" value="WD40/YVTN_repeat-like_dom_sf"/>
</dbReference>
<feature type="compositionally biased region" description="Basic and acidic residues" evidence="10">
    <location>
        <begin position="338"/>
        <end position="369"/>
    </location>
</feature>
<proteinExistence type="inferred from homology"/>
<comment type="caution">
    <text evidence="12">The sequence shown here is derived from an EMBL/GenBank/DDBJ whole genome shotgun (WGS) entry which is preliminary data.</text>
</comment>
<sequence>MNNSGPTAQIIERDGWKTNMDFVGHRKAVTVVKFNPKIFKKKPRNGSSSKPTNPYCCCAVGSKDRSLSVWLTSLKRPLVVIHDLFDKSIMDISWTLNGLGLLVCSMDGTVAFLDFSQDELGDPLNEEEKNTIHQKMYGKSLAITMETQLCSTIIENPEMLKYQQETRISSGTLGSSTETPLPKLSSVVNGQSLEDIRKNLLKKQVETRTADGRRRITPLCIAQLDTGDFSPALFNSVPIMPGSSVTQLSSDSNTSLSLRVTHDPPAPSQTKPAQDAAVLSQSKSTTDNKDGTLKSPLLLTAASRIEPMKALDSRFTERSKVTPGVSSLNAAVNTSPVDRLKDGGGGKTDGLKDWKGRDDSSSDSEDKVVQKVVPPSAKRRNDMDGGEVVEKRKKGRPRKDSKLMMGVPQCTHSQLRFSANGREWNMVLTSRIVMATASSDVVAVVCEDRTLSVFSACGRRVVPPIVLSAPITALHCSAHFVMALTVSATLSVWDVQKQVALVKNQSLNSLLSGSDTVVFSMLTEHGVPVVALSNGRSYCFNSAMETWNLIVDKQDSLVQCADFSSCVTSHDALGCTGPLATTQGRNLSAGRLASRLSSTPHHVQQVMTLSFLENQLSSALILHSTNEYRHWLLIYTRFLVNEGILEF</sequence>
<dbReference type="GO" id="GO:0006351">
    <property type="term" value="P:DNA-templated transcription"/>
    <property type="evidence" value="ECO:0007669"/>
    <property type="project" value="InterPro"/>
</dbReference>
<evidence type="ECO:0000256" key="9">
    <source>
        <dbReference type="ARBA" id="ARBA00023242"/>
    </source>
</evidence>
<dbReference type="GO" id="GO:0005634">
    <property type="term" value="C:nucleus"/>
    <property type="evidence" value="ECO:0007669"/>
    <property type="project" value="UniProtKB-SubCell"/>
</dbReference>
<dbReference type="GO" id="GO:0006338">
    <property type="term" value="P:chromatin remodeling"/>
    <property type="evidence" value="ECO:0007669"/>
    <property type="project" value="InterPro"/>
</dbReference>
<keyword evidence="4" id="KW-0853">WD repeat</keyword>
<feature type="region of interest" description="Disordered" evidence="10">
    <location>
        <begin position="245"/>
        <end position="295"/>
    </location>
</feature>
<organism evidence="12 13">
    <name type="scientific">Silurus meridionalis</name>
    <name type="common">Southern catfish</name>
    <name type="synonym">Silurus soldatovi meridionalis</name>
    <dbReference type="NCBI Taxonomy" id="175797"/>
    <lineage>
        <taxon>Eukaryota</taxon>
        <taxon>Metazoa</taxon>
        <taxon>Chordata</taxon>
        <taxon>Craniata</taxon>
        <taxon>Vertebrata</taxon>
        <taxon>Euteleostomi</taxon>
        <taxon>Actinopterygii</taxon>
        <taxon>Neopterygii</taxon>
        <taxon>Teleostei</taxon>
        <taxon>Ostariophysi</taxon>
        <taxon>Siluriformes</taxon>
        <taxon>Siluridae</taxon>
        <taxon>Silurus</taxon>
    </lineage>
</organism>
<keyword evidence="5" id="KW-0677">Repeat</keyword>
<dbReference type="GO" id="GO:0006355">
    <property type="term" value="P:regulation of DNA-templated transcription"/>
    <property type="evidence" value="ECO:0007669"/>
    <property type="project" value="InterPro"/>
</dbReference>
<dbReference type="InterPro" id="IPR001680">
    <property type="entry name" value="WD40_rpt"/>
</dbReference>
<evidence type="ECO:0000256" key="2">
    <source>
        <dbReference type="ARBA" id="ARBA00007306"/>
    </source>
</evidence>
<dbReference type="InterPro" id="IPR036322">
    <property type="entry name" value="WD40_repeat_dom_sf"/>
</dbReference>
<feature type="compositionally biased region" description="Polar residues" evidence="10">
    <location>
        <begin position="245"/>
        <end position="258"/>
    </location>
</feature>
<evidence type="ECO:0000313" key="12">
    <source>
        <dbReference type="EMBL" id="KAF7687147.1"/>
    </source>
</evidence>
<evidence type="ECO:0000256" key="4">
    <source>
        <dbReference type="ARBA" id="ARBA00022574"/>
    </source>
</evidence>